<reference evidence="1 2" key="1">
    <citation type="journal article" date="2016" name="Nat. Commun.">
        <title>Thousands of microbial genomes shed light on interconnected biogeochemical processes in an aquifer system.</title>
        <authorList>
            <person name="Anantharaman K."/>
            <person name="Brown C.T."/>
            <person name="Hug L.A."/>
            <person name="Sharon I."/>
            <person name="Castelle C.J."/>
            <person name="Probst A.J."/>
            <person name="Thomas B.C."/>
            <person name="Singh A."/>
            <person name="Wilkins M.J."/>
            <person name="Karaoz U."/>
            <person name="Brodie E.L."/>
            <person name="Williams K.H."/>
            <person name="Hubbard S.S."/>
            <person name="Banfield J.F."/>
        </authorList>
    </citation>
    <scope>NUCLEOTIDE SEQUENCE [LARGE SCALE GENOMIC DNA]</scope>
    <source>
        <strain evidence="2">RIFCSPLOWO2_12_FULL_64_10</strain>
    </source>
</reference>
<proteinExistence type="predicted"/>
<organism evidence="1 2">
    <name type="scientific">Handelsmanbacteria sp. (strain RIFCSPLOWO2_12_FULL_64_10)</name>
    <dbReference type="NCBI Taxonomy" id="1817868"/>
    <lineage>
        <taxon>Bacteria</taxon>
        <taxon>Candidatus Handelsmaniibacteriota</taxon>
    </lineage>
</organism>
<accession>A0A1F6CAI0</accession>
<dbReference type="AlphaFoldDB" id="A0A1F6CAI0"/>
<dbReference type="Proteomes" id="UP000178606">
    <property type="component" value="Unassembled WGS sequence"/>
</dbReference>
<comment type="caution">
    <text evidence="1">The sequence shown here is derived from an EMBL/GenBank/DDBJ whole genome shotgun (WGS) entry which is preliminary data.</text>
</comment>
<gene>
    <name evidence="1" type="ORF">A3F84_20580</name>
</gene>
<protein>
    <submittedName>
        <fullName evidence="1">Uncharacterized protein</fullName>
    </submittedName>
</protein>
<evidence type="ECO:0000313" key="1">
    <source>
        <dbReference type="EMBL" id="OGG45937.1"/>
    </source>
</evidence>
<dbReference type="EMBL" id="MFKF01000355">
    <property type="protein sequence ID" value="OGG45937.1"/>
    <property type="molecule type" value="Genomic_DNA"/>
</dbReference>
<sequence length="191" mass="21751">MTATARPGRRAQTRASFSWCCYVNSPLDGGIHFIEKGTWTYYYNPVHGQGAMIFPTDLPVEEREAWGRDATTTFLNGRRGFHHSDSGHTFDYPFYFGMIRGMMFLIVSDDYLGFRFFLSPSGAGQSVIPGKSSPAWDFAWEAGQLKVDEPRTLRVRVAYKRPEATEEVPNGYAADHAWIEYQKFKKETSHA</sequence>
<name>A0A1F6CAI0_HANXR</name>
<evidence type="ECO:0000313" key="2">
    <source>
        <dbReference type="Proteomes" id="UP000178606"/>
    </source>
</evidence>